<dbReference type="CDD" id="cd19856">
    <property type="entry name" value="DSRM_Kanadaptin"/>
    <property type="match status" value="1"/>
</dbReference>
<accession>A0A7R9HVG6</accession>
<evidence type="ECO:0000259" key="2">
    <source>
        <dbReference type="PROSITE" id="PS50006"/>
    </source>
</evidence>
<dbReference type="SUPFAM" id="SSF49879">
    <property type="entry name" value="SMAD/FHA domain"/>
    <property type="match status" value="1"/>
</dbReference>
<dbReference type="AlphaFoldDB" id="A0A7R9HVG6"/>
<dbReference type="SMART" id="SM00240">
    <property type="entry name" value="FHA"/>
    <property type="match status" value="1"/>
</dbReference>
<proteinExistence type="predicted"/>
<dbReference type="CDD" id="cd22677">
    <property type="entry name" value="FHA_Kanadaptin"/>
    <property type="match status" value="1"/>
</dbReference>
<evidence type="ECO:0000313" key="3">
    <source>
        <dbReference type="EMBL" id="CAD7437520.1"/>
    </source>
</evidence>
<protein>
    <recommendedName>
        <fullName evidence="2">FHA domain-containing protein</fullName>
    </recommendedName>
</protein>
<feature type="compositionally biased region" description="Acidic residues" evidence="1">
    <location>
        <begin position="287"/>
        <end position="308"/>
    </location>
</feature>
<dbReference type="EMBL" id="OD564278">
    <property type="protein sequence ID" value="CAD7437520.1"/>
    <property type="molecule type" value="Genomic_DNA"/>
</dbReference>
<dbReference type="InterPro" id="IPR008984">
    <property type="entry name" value="SMAD_FHA_dom_sf"/>
</dbReference>
<name>A0A7R9HVG6_9NEOP</name>
<feature type="region of interest" description="Disordered" evidence="1">
    <location>
        <begin position="279"/>
        <end position="319"/>
    </location>
</feature>
<dbReference type="InterPro" id="IPR050923">
    <property type="entry name" value="Cell_Proc_Reg/RNA_Proc"/>
</dbReference>
<organism evidence="3">
    <name type="scientific">Timema bartmani</name>
    <dbReference type="NCBI Taxonomy" id="61472"/>
    <lineage>
        <taxon>Eukaryota</taxon>
        <taxon>Metazoa</taxon>
        <taxon>Ecdysozoa</taxon>
        <taxon>Arthropoda</taxon>
        <taxon>Hexapoda</taxon>
        <taxon>Insecta</taxon>
        <taxon>Pterygota</taxon>
        <taxon>Neoptera</taxon>
        <taxon>Polyneoptera</taxon>
        <taxon>Phasmatodea</taxon>
        <taxon>Timematodea</taxon>
        <taxon>Timematoidea</taxon>
        <taxon>Timematidae</taxon>
        <taxon>Timema</taxon>
    </lineage>
</organism>
<feature type="region of interest" description="Disordered" evidence="1">
    <location>
        <begin position="100"/>
        <end position="122"/>
    </location>
</feature>
<dbReference type="Gene3D" id="2.60.200.20">
    <property type="match status" value="1"/>
</dbReference>
<dbReference type="PROSITE" id="PS50006">
    <property type="entry name" value="FHA_DOMAIN"/>
    <property type="match status" value="1"/>
</dbReference>
<reference evidence="3" key="1">
    <citation type="submission" date="2020-11" db="EMBL/GenBank/DDBJ databases">
        <authorList>
            <person name="Tran Van P."/>
        </authorList>
    </citation>
    <scope>NUCLEOTIDE SEQUENCE</scope>
</reference>
<feature type="domain" description="FHA" evidence="2">
    <location>
        <begin position="171"/>
        <end position="227"/>
    </location>
</feature>
<dbReference type="PANTHER" id="PTHR23308">
    <property type="entry name" value="NUCLEAR INHIBITOR OF PROTEIN PHOSPHATASE-1"/>
    <property type="match status" value="1"/>
</dbReference>
<dbReference type="InterPro" id="IPR000253">
    <property type="entry name" value="FHA_dom"/>
</dbReference>
<dbReference type="Pfam" id="PF00498">
    <property type="entry name" value="FHA"/>
    <property type="match status" value="1"/>
</dbReference>
<feature type="region of interest" description="Disordered" evidence="1">
    <location>
        <begin position="484"/>
        <end position="506"/>
    </location>
</feature>
<feature type="compositionally biased region" description="Basic and acidic residues" evidence="1">
    <location>
        <begin position="100"/>
        <end position="117"/>
    </location>
</feature>
<evidence type="ECO:0000256" key="1">
    <source>
        <dbReference type="SAM" id="MobiDB-lite"/>
    </source>
</evidence>
<gene>
    <name evidence="3" type="ORF">TBIB3V08_LOCUS130</name>
</gene>
<sequence>MEEPDISISRASAETCEETSENTESKEENENNGGSLTQNFAASVFKKPILVGPRRGKIAGHVKHNFIVKQERENKLKEDTTSEVFLKPLIDSPKCVLENIPKKDTDSENSKSSEYEKSNILSPSEHLKEKHLPLPYKEPKWSGVPTIPYSIEILKSGKIVDTINLDLKPFYVFGRLLTCDIHLAHPTISRYHAILQYRKEATSEDAPGFYIYDLGSTHGTFLNKYRIKPNIYVRLQVGHVLKLGGSTRLLILQGPEDDMEPESELSVSQLVLKRQLQLQSRQPLNEEPADDNGVDWGIGEDADEETDLSENPFASTNNEELFIDDPKKSLRGWFEREGYDLEYNVEEKGFGQFVCRIEIPIDAAPSGTMTAEVIHKGKKKEAVVQCALEACRILDRYGLLRQATHESRRRKAKNWEEDDFYDSDEDTYFDRTGNVENKRQRRMKAAGKVTSETETYDTLTKKYDVVLAEIKAVESKLTALKKPAKLQAENIDNDDDSDPLDKYINDISSGIQDEKKLKY</sequence>
<feature type="region of interest" description="Disordered" evidence="1">
    <location>
        <begin position="1"/>
        <end position="39"/>
    </location>
</feature>